<dbReference type="PANTHER" id="PTHR47963:SF7">
    <property type="entry name" value="ATP-DEPENDENT RNA HELICASE YFML-RELATED"/>
    <property type="match status" value="1"/>
</dbReference>
<dbReference type="PROSITE" id="PS51192">
    <property type="entry name" value="HELICASE_ATP_BIND_1"/>
    <property type="match status" value="1"/>
</dbReference>
<evidence type="ECO:0000256" key="3">
    <source>
        <dbReference type="ARBA" id="ARBA00022806"/>
    </source>
</evidence>
<sequence length="381" mass="43288">MANWTALQQMKPFLQENWEKSGFTDATLIQKQTVPLILAGKDVIAESPTGTGKTLAYIIPILERLNEDKKDIQAVILVPSRELAMQILDEVRKFTKGTEIVSYSFIGGANLKKQVEKLKSRPQIVIGTTGRMYELIKMKKMKMHEVRTVVVDEADRLLSREHLAEVKNIIHSTLRDRQLLVFSATITKETEEIARELMNNSEIIRIQTQPENATIQHQYITCEQREKIDLLRKIMHTNPGRTIAFFKNTVKVEEAAEKLTYHGLKLAVLTSERNKMERKTALTQFRSGAAPLLLTTDVAARGLDIPDIATVIHVDFPSTEGQYLHRSGRTGRMGKTGTVISLVNAREESFLKKMSKELNVKISRKELYKGKMVDVKKNPHK</sequence>
<keyword evidence="2 5" id="KW-0378">Hydrolase</keyword>
<accession>A0A090IT01</accession>
<evidence type="ECO:0000256" key="5">
    <source>
        <dbReference type="RuleBase" id="RU000492"/>
    </source>
</evidence>
<dbReference type="GO" id="GO:0033592">
    <property type="term" value="F:RNA strand annealing activity"/>
    <property type="evidence" value="ECO:0007669"/>
    <property type="project" value="TreeGrafter"/>
</dbReference>
<comment type="similarity">
    <text evidence="5">Belongs to the DEAD box helicase family.</text>
</comment>
<evidence type="ECO:0000259" key="6">
    <source>
        <dbReference type="PROSITE" id="PS51192"/>
    </source>
</evidence>
<dbReference type="InterPro" id="IPR011545">
    <property type="entry name" value="DEAD/DEAH_box_helicase_dom"/>
</dbReference>
<dbReference type="Pfam" id="PF00270">
    <property type="entry name" value="DEAD"/>
    <property type="match status" value="1"/>
</dbReference>
<dbReference type="InterPro" id="IPR001650">
    <property type="entry name" value="Helicase_C-like"/>
</dbReference>
<keyword evidence="3 5" id="KW-0347">Helicase</keyword>
<dbReference type="CDD" id="cd00268">
    <property type="entry name" value="DEADc"/>
    <property type="match status" value="1"/>
</dbReference>
<dbReference type="CDD" id="cd18787">
    <property type="entry name" value="SF2_C_DEAD"/>
    <property type="match status" value="1"/>
</dbReference>
<dbReference type="InterPro" id="IPR000629">
    <property type="entry name" value="RNA-helicase_DEAD-box_CS"/>
</dbReference>
<dbReference type="Pfam" id="PF00271">
    <property type="entry name" value="Helicase_C"/>
    <property type="match status" value="1"/>
</dbReference>
<dbReference type="InterPro" id="IPR050547">
    <property type="entry name" value="DEAD_box_RNA_helicases"/>
</dbReference>
<gene>
    <name evidence="8" type="primary">yfmL</name>
    <name evidence="8" type="ORF">BT1A1_0955</name>
</gene>
<dbReference type="GO" id="GO:0005524">
    <property type="term" value="F:ATP binding"/>
    <property type="evidence" value="ECO:0007669"/>
    <property type="project" value="UniProtKB-KW"/>
</dbReference>
<evidence type="ECO:0000256" key="2">
    <source>
        <dbReference type="ARBA" id="ARBA00022801"/>
    </source>
</evidence>
<dbReference type="EMBL" id="CCRF01000035">
    <property type="protein sequence ID" value="CEE00802.1"/>
    <property type="molecule type" value="Genomic_DNA"/>
</dbReference>
<dbReference type="InterPro" id="IPR027417">
    <property type="entry name" value="P-loop_NTPase"/>
</dbReference>
<dbReference type="GO" id="GO:0005829">
    <property type="term" value="C:cytosol"/>
    <property type="evidence" value="ECO:0007669"/>
    <property type="project" value="TreeGrafter"/>
</dbReference>
<evidence type="ECO:0000256" key="4">
    <source>
        <dbReference type="ARBA" id="ARBA00022840"/>
    </source>
</evidence>
<dbReference type="GO" id="GO:0005840">
    <property type="term" value="C:ribosome"/>
    <property type="evidence" value="ECO:0007669"/>
    <property type="project" value="TreeGrafter"/>
</dbReference>
<dbReference type="InterPro" id="IPR044742">
    <property type="entry name" value="DEAD/DEAH_RhlB"/>
</dbReference>
<dbReference type="InterPro" id="IPR014001">
    <property type="entry name" value="Helicase_ATP-bd"/>
</dbReference>
<dbReference type="SMART" id="SM00490">
    <property type="entry name" value="HELICc"/>
    <property type="match status" value="1"/>
</dbReference>
<proteinExistence type="inferred from homology"/>
<dbReference type="SUPFAM" id="SSF52540">
    <property type="entry name" value="P-loop containing nucleoside triphosphate hydrolases"/>
    <property type="match status" value="1"/>
</dbReference>
<dbReference type="GO" id="GO:0003724">
    <property type="term" value="F:RNA helicase activity"/>
    <property type="evidence" value="ECO:0007669"/>
    <property type="project" value="UniProtKB-EC"/>
</dbReference>
<organism evidence="8 9">
    <name type="scientific">Caldibacillus thermoamylovorans</name>
    <dbReference type="NCBI Taxonomy" id="35841"/>
    <lineage>
        <taxon>Bacteria</taxon>
        <taxon>Bacillati</taxon>
        <taxon>Bacillota</taxon>
        <taxon>Bacilli</taxon>
        <taxon>Bacillales</taxon>
        <taxon>Bacillaceae</taxon>
        <taxon>Caldibacillus</taxon>
    </lineage>
</organism>
<keyword evidence="9" id="KW-1185">Reference proteome</keyword>
<protein>
    <submittedName>
        <fullName evidence="8">Putative ATP-dependent RNA helicase YfmL</fullName>
        <ecNumber evidence="8">3.6.4.13</ecNumber>
    </submittedName>
</protein>
<dbReference type="Gene3D" id="3.40.50.300">
    <property type="entry name" value="P-loop containing nucleotide triphosphate hydrolases"/>
    <property type="match status" value="2"/>
</dbReference>
<evidence type="ECO:0000313" key="8">
    <source>
        <dbReference type="EMBL" id="CEE00802.1"/>
    </source>
</evidence>
<feature type="domain" description="Helicase C-terminal" evidence="7">
    <location>
        <begin position="214"/>
        <end position="373"/>
    </location>
</feature>
<dbReference type="RefSeq" id="WP_034768606.1">
    <property type="nucleotide sequence ID" value="NZ_CCRF01000035.1"/>
</dbReference>
<evidence type="ECO:0000256" key="1">
    <source>
        <dbReference type="ARBA" id="ARBA00022741"/>
    </source>
</evidence>
<dbReference type="PROSITE" id="PS00039">
    <property type="entry name" value="DEAD_ATP_HELICASE"/>
    <property type="match status" value="1"/>
</dbReference>
<keyword evidence="4 5" id="KW-0067">ATP-binding</keyword>
<dbReference type="Proteomes" id="UP000040576">
    <property type="component" value="Unassembled WGS sequence"/>
</dbReference>
<evidence type="ECO:0000259" key="7">
    <source>
        <dbReference type="PROSITE" id="PS51194"/>
    </source>
</evidence>
<keyword evidence="1 5" id="KW-0547">Nucleotide-binding</keyword>
<dbReference type="PROSITE" id="PS51194">
    <property type="entry name" value="HELICASE_CTER"/>
    <property type="match status" value="1"/>
</dbReference>
<dbReference type="AlphaFoldDB" id="A0A090IT01"/>
<name>A0A090IT01_9BACI</name>
<dbReference type="GO" id="GO:0009409">
    <property type="term" value="P:response to cold"/>
    <property type="evidence" value="ECO:0007669"/>
    <property type="project" value="TreeGrafter"/>
</dbReference>
<dbReference type="PANTHER" id="PTHR47963">
    <property type="entry name" value="DEAD-BOX ATP-DEPENDENT RNA HELICASE 47, MITOCHONDRIAL"/>
    <property type="match status" value="1"/>
</dbReference>
<dbReference type="GO" id="GO:0016787">
    <property type="term" value="F:hydrolase activity"/>
    <property type="evidence" value="ECO:0007669"/>
    <property type="project" value="UniProtKB-KW"/>
</dbReference>
<feature type="domain" description="Helicase ATP-binding" evidence="6">
    <location>
        <begin position="34"/>
        <end position="204"/>
    </location>
</feature>
<evidence type="ECO:0000313" key="9">
    <source>
        <dbReference type="Proteomes" id="UP000040576"/>
    </source>
</evidence>
<reference evidence="8 9" key="1">
    <citation type="submission" date="2014-07" db="EMBL/GenBank/DDBJ databases">
        <authorList>
            <person name="Wibberg Daniel"/>
        </authorList>
    </citation>
    <scope>NUCLEOTIDE SEQUENCE [LARGE SCALE GENOMIC DNA]</scope>
</reference>
<dbReference type="EC" id="3.6.4.13" evidence="8"/>
<dbReference type="SMART" id="SM00487">
    <property type="entry name" value="DEXDc"/>
    <property type="match status" value="1"/>
</dbReference>